<dbReference type="EMBL" id="GL833132">
    <property type="protein sequence ID" value="EGB06919.1"/>
    <property type="molecule type" value="Genomic_DNA"/>
</dbReference>
<dbReference type="GO" id="GO:0005815">
    <property type="term" value="C:microtubule organizing center"/>
    <property type="evidence" value="ECO:0007669"/>
    <property type="project" value="TreeGrafter"/>
</dbReference>
<evidence type="ECO:0000259" key="3">
    <source>
        <dbReference type="Pfam" id="PF18289"/>
    </source>
</evidence>
<dbReference type="RefSeq" id="XP_009038162.1">
    <property type="nucleotide sequence ID" value="XM_009039914.1"/>
</dbReference>
<sequence length="643" mass="71084">MDEVDHIIAEILTERKHSASKTSLLLETKKLREAWDALNAWILDRVIQRRGAAVPNFGKFTWQVLGGFTPADLDPRLAGKKAASKIPLRPVFMFAENFCRSHGLPWRRQNEADLVKCGDLDYSNLALRYSSHLTKDMVFAALRDVTRRVGEKIASGFALRVKMSVGSLVCEHGKCRFEFDAASLAPRAREPAAAPPPADAPAADAARPGTVAASRPASEDKSDDAGDGGDEPLPVIPPPKPYAFTSSTFYSTPADEYEHPDTPAEYHSSVLAKTNGEIMRDSTDALLGMLPTKNHLKPSATYYRRDRDPGKPLLSELNDKCKTTGLLQAESSVADAAYERHLASIEHEANRIQDEKVVFQNLLAEGYAADAEKRKNWKRANLELQEYLQNQIDTKAVKHAREKEIPEDELKEQEALGAIVTKSLEASKGKTSRPADGAPLRRNTSVAESLKQPMRPMLEGPFKMYNITGFPTRGRAENIKVHELCDELARSIDCRKERVKSEREEVLEEERRFIRHVNDEMFKNKTLAKQKLDAANNELLRAWETSQHVKNLQRLQGFGADAMLSYAKSAHPEGDEPETLRHPPTLPPTRQLAATIASAKAKGVDLSVGFDPRDAAASGVPASKKGSSLMGLSTDSRKALIDA</sequence>
<proteinExistence type="predicted"/>
<protein>
    <recommendedName>
        <fullName evidence="6">CCDC81 HU domain-containing protein</fullName>
    </recommendedName>
</protein>
<dbReference type="InterPro" id="IPR028034">
    <property type="entry name" value="HU-CCDC81"/>
</dbReference>
<dbReference type="AlphaFoldDB" id="F0YCP0"/>
<dbReference type="InterPro" id="IPR040673">
    <property type="entry name" value="CCDC81_HU_dom_2"/>
</dbReference>
<dbReference type="OMA" id="IEHEANR"/>
<dbReference type="OrthoDB" id="552140at2759"/>
<reference evidence="4 5" key="1">
    <citation type="journal article" date="2011" name="Proc. Natl. Acad. Sci. U.S.A.">
        <title>Niche of harmful alga Aureococcus anophagefferens revealed through ecogenomics.</title>
        <authorList>
            <person name="Gobler C.J."/>
            <person name="Berry D.L."/>
            <person name="Dyhrman S.T."/>
            <person name="Wilhelm S.W."/>
            <person name="Salamov A."/>
            <person name="Lobanov A.V."/>
            <person name="Zhang Y."/>
            <person name="Collier J.L."/>
            <person name="Wurch L.L."/>
            <person name="Kustka A.B."/>
            <person name="Dill B.D."/>
            <person name="Shah M."/>
            <person name="VerBerkmoes N.C."/>
            <person name="Kuo A."/>
            <person name="Terry A."/>
            <person name="Pangilinan J."/>
            <person name="Lindquist E.A."/>
            <person name="Lucas S."/>
            <person name="Paulsen I.T."/>
            <person name="Hattenrath-Lehmann T.K."/>
            <person name="Talmage S.C."/>
            <person name="Walker E.A."/>
            <person name="Koch F."/>
            <person name="Burson A.M."/>
            <person name="Marcoval M.A."/>
            <person name="Tang Y.Z."/>
            <person name="Lecleir G.R."/>
            <person name="Coyne K.J."/>
            <person name="Berg G.M."/>
            <person name="Bertrand E.M."/>
            <person name="Saito M.A."/>
            <person name="Gladyshev V.N."/>
            <person name="Grigoriev I.V."/>
        </authorList>
    </citation>
    <scope>NUCLEOTIDE SEQUENCE [LARGE SCALE GENOMIC DNA]</scope>
    <source>
        <strain evidence="5">CCMP 1984</strain>
    </source>
</reference>
<dbReference type="Pfam" id="PF18289">
    <property type="entry name" value="HU-CCDC81_euk_2"/>
    <property type="match status" value="1"/>
</dbReference>
<dbReference type="KEGG" id="aaf:AURANDRAFT_65103"/>
<gene>
    <name evidence="4" type="ORF">AURANDRAFT_65103</name>
</gene>
<feature type="domain" description="CCDC81 HU" evidence="3">
    <location>
        <begin position="120"/>
        <end position="181"/>
    </location>
</feature>
<feature type="domain" description="CCDC81 HU" evidence="2">
    <location>
        <begin position="13"/>
        <end position="104"/>
    </location>
</feature>
<dbReference type="InterPro" id="IPR026295">
    <property type="entry name" value="CCD81"/>
</dbReference>
<organism evidence="5">
    <name type="scientific">Aureococcus anophagefferens</name>
    <name type="common">Harmful bloom alga</name>
    <dbReference type="NCBI Taxonomy" id="44056"/>
    <lineage>
        <taxon>Eukaryota</taxon>
        <taxon>Sar</taxon>
        <taxon>Stramenopiles</taxon>
        <taxon>Ochrophyta</taxon>
        <taxon>Pelagophyceae</taxon>
        <taxon>Pelagomonadales</taxon>
        <taxon>Pelagomonadaceae</taxon>
        <taxon>Aureococcus</taxon>
    </lineage>
</organism>
<feature type="region of interest" description="Disordered" evidence="1">
    <location>
        <begin position="188"/>
        <end position="239"/>
    </location>
</feature>
<dbReference type="InParanoid" id="F0YCP0"/>
<dbReference type="GeneID" id="20225163"/>
<dbReference type="Pfam" id="PF14908">
    <property type="entry name" value="HU-CCDC81_euk_1"/>
    <property type="match status" value="1"/>
</dbReference>
<feature type="region of interest" description="Disordered" evidence="1">
    <location>
        <begin position="569"/>
        <end position="588"/>
    </location>
</feature>
<feature type="compositionally biased region" description="Basic and acidic residues" evidence="1">
    <location>
        <begin position="570"/>
        <end position="581"/>
    </location>
</feature>
<dbReference type="PANTHER" id="PTHR14362">
    <property type="entry name" value="COILED-COIL DOMAIN-CONTAINING PROTEIN 81"/>
    <property type="match status" value="1"/>
</dbReference>
<feature type="region of interest" description="Disordered" evidence="1">
    <location>
        <begin position="612"/>
        <end position="643"/>
    </location>
</feature>
<dbReference type="Proteomes" id="UP000002729">
    <property type="component" value="Unassembled WGS sequence"/>
</dbReference>
<accession>F0YCP0</accession>
<evidence type="ECO:0000313" key="5">
    <source>
        <dbReference type="Proteomes" id="UP000002729"/>
    </source>
</evidence>
<dbReference type="PANTHER" id="PTHR14362:SF2">
    <property type="entry name" value="COILED-COIL DOMAIN-CONTAINING PROTEIN 81"/>
    <property type="match status" value="1"/>
</dbReference>
<name>F0YCP0_AURAN</name>
<feature type="compositionally biased region" description="Low complexity" evidence="1">
    <location>
        <begin position="200"/>
        <end position="213"/>
    </location>
</feature>
<keyword evidence="5" id="KW-1185">Reference proteome</keyword>
<evidence type="ECO:0000313" key="4">
    <source>
        <dbReference type="EMBL" id="EGB06919.1"/>
    </source>
</evidence>
<evidence type="ECO:0008006" key="6">
    <source>
        <dbReference type="Google" id="ProtNLM"/>
    </source>
</evidence>
<feature type="region of interest" description="Disordered" evidence="1">
    <location>
        <begin position="422"/>
        <end position="444"/>
    </location>
</feature>
<dbReference type="eggNOG" id="ENOG502RCZ3">
    <property type="taxonomic scope" value="Eukaryota"/>
</dbReference>
<evidence type="ECO:0000256" key="1">
    <source>
        <dbReference type="SAM" id="MobiDB-lite"/>
    </source>
</evidence>
<evidence type="ECO:0000259" key="2">
    <source>
        <dbReference type="Pfam" id="PF14908"/>
    </source>
</evidence>